<dbReference type="Proteomes" id="UP001193501">
    <property type="component" value="Unassembled WGS sequence"/>
</dbReference>
<dbReference type="InterPro" id="IPR004046">
    <property type="entry name" value="GST_C"/>
</dbReference>
<dbReference type="SUPFAM" id="SSF52833">
    <property type="entry name" value="Thioredoxin-like"/>
    <property type="match status" value="1"/>
</dbReference>
<gene>
    <name evidence="3" type="ORF">GV832_12535</name>
</gene>
<feature type="domain" description="GST N-terminal" evidence="1">
    <location>
        <begin position="1"/>
        <end position="71"/>
    </location>
</feature>
<evidence type="ECO:0000313" key="4">
    <source>
        <dbReference type="Proteomes" id="UP001193501"/>
    </source>
</evidence>
<dbReference type="CDD" id="cd03046">
    <property type="entry name" value="GST_N_GTT1_like"/>
    <property type="match status" value="1"/>
</dbReference>
<dbReference type="Pfam" id="PF13409">
    <property type="entry name" value="GST_N_2"/>
    <property type="match status" value="1"/>
</dbReference>
<dbReference type="CDD" id="cd03207">
    <property type="entry name" value="GST_C_8"/>
    <property type="match status" value="1"/>
</dbReference>
<dbReference type="PROSITE" id="PS50404">
    <property type="entry name" value="GST_NTER"/>
    <property type="match status" value="1"/>
</dbReference>
<protein>
    <submittedName>
        <fullName evidence="3">Glutathione S-transferase</fullName>
    </submittedName>
</protein>
<accession>A0AAE4Y9E7</accession>
<dbReference type="PANTHER" id="PTHR44051:SF21">
    <property type="entry name" value="GLUTATHIONE S-TRANSFERASE FAMILY PROTEIN"/>
    <property type="match status" value="1"/>
</dbReference>
<dbReference type="InterPro" id="IPR036249">
    <property type="entry name" value="Thioredoxin-like_sf"/>
</dbReference>
<dbReference type="SFLD" id="SFLDG01150">
    <property type="entry name" value="Main.1:_Beta-like"/>
    <property type="match status" value="1"/>
</dbReference>
<feature type="domain" description="GST C-terminal" evidence="2">
    <location>
        <begin position="73"/>
        <end position="192"/>
    </location>
</feature>
<comment type="caution">
    <text evidence="3">The sequence shown here is derived from an EMBL/GenBank/DDBJ whole genome shotgun (WGS) entry which is preliminary data.</text>
</comment>
<dbReference type="AlphaFoldDB" id="A0AAE4Y9E7"/>
<organism evidence="3 4">
    <name type="scientific">Stagnihabitans tardus</name>
    <dbReference type="NCBI Taxonomy" id="2699202"/>
    <lineage>
        <taxon>Bacteria</taxon>
        <taxon>Pseudomonadati</taxon>
        <taxon>Pseudomonadota</taxon>
        <taxon>Alphaproteobacteria</taxon>
        <taxon>Rhodobacterales</taxon>
        <taxon>Paracoccaceae</taxon>
        <taxon>Stagnihabitans</taxon>
    </lineage>
</organism>
<keyword evidence="4" id="KW-1185">Reference proteome</keyword>
<evidence type="ECO:0000259" key="1">
    <source>
        <dbReference type="PROSITE" id="PS50404"/>
    </source>
</evidence>
<dbReference type="PANTHER" id="PTHR44051">
    <property type="entry name" value="GLUTATHIONE S-TRANSFERASE-RELATED"/>
    <property type="match status" value="1"/>
</dbReference>
<dbReference type="SFLD" id="SFLDG00358">
    <property type="entry name" value="Main_(cytGST)"/>
    <property type="match status" value="1"/>
</dbReference>
<dbReference type="SFLD" id="SFLDS00019">
    <property type="entry name" value="Glutathione_Transferase_(cytos"/>
    <property type="match status" value="1"/>
</dbReference>
<dbReference type="Gene3D" id="3.40.30.10">
    <property type="entry name" value="Glutaredoxin"/>
    <property type="match status" value="1"/>
</dbReference>
<dbReference type="InterPro" id="IPR010987">
    <property type="entry name" value="Glutathione-S-Trfase_C-like"/>
</dbReference>
<sequence>MSRGRIVRWMLEEVGQPYETVVLDYATTMKAPDYLALNPMGKVPTLVHDGGVVTECAAICLWLAETFPEAGLMPEDHGAAYRWMFFGAGPLEQAVVNTSFGWTAQDPRSEGRTGYGSLDRVVRTLAGHLETRSFFCGEGFSVADVYVGSQIGWGLRFGTLPDNATLKAYWERIAGRPALARANALDDALVTK</sequence>
<evidence type="ECO:0000259" key="2">
    <source>
        <dbReference type="PROSITE" id="PS50405"/>
    </source>
</evidence>
<dbReference type="InterPro" id="IPR036282">
    <property type="entry name" value="Glutathione-S-Trfase_C_sf"/>
</dbReference>
<dbReference type="EMBL" id="JAABNR010000011">
    <property type="protein sequence ID" value="NBZ88411.1"/>
    <property type="molecule type" value="Genomic_DNA"/>
</dbReference>
<name>A0AAE4Y9E7_9RHOB</name>
<dbReference type="Gene3D" id="1.20.1050.10">
    <property type="match status" value="1"/>
</dbReference>
<dbReference type="InterPro" id="IPR040079">
    <property type="entry name" value="Glutathione_S-Trfase"/>
</dbReference>
<dbReference type="InterPro" id="IPR004045">
    <property type="entry name" value="Glutathione_S-Trfase_N"/>
</dbReference>
<evidence type="ECO:0000313" key="3">
    <source>
        <dbReference type="EMBL" id="NBZ88411.1"/>
    </source>
</evidence>
<dbReference type="SUPFAM" id="SSF47616">
    <property type="entry name" value="GST C-terminal domain-like"/>
    <property type="match status" value="1"/>
</dbReference>
<proteinExistence type="predicted"/>
<reference evidence="3" key="1">
    <citation type="submission" date="2020-01" db="EMBL/GenBank/DDBJ databases">
        <authorList>
            <person name="Chen W.-M."/>
        </authorList>
    </citation>
    <scope>NUCLEOTIDE SEQUENCE</scope>
    <source>
        <strain evidence="3">CYK-10</strain>
    </source>
</reference>
<dbReference type="PROSITE" id="PS50405">
    <property type="entry name" value="GST_CTER"/>
    <property type="match status" value="1"/>
</dbReference>
<dbReference type="Pfam" id="PF00043">
    <property type="entry name" value="GST_C"/>
    <property type="match status" value="1"/>
</dbReference>